<evidence type="ECO:0000256" key="3">
    <source>
        <dbReference type="ARBA" id="ARBA00022729"/>
    </source>
</evidence>
<feature type="chain" id="PRO_5039121257" description="peptidylprolyl isomerase" evidence="7">
    <location>
        <begin position="19"/>
        <end position="257"/>
    </location>
</feature>
<keyword evidence="9" id="KW-1185">Reference proteome</keyword>
<dbReference type="OrthoDB" id="4775280at2"/>
<dbReference type="InterPro" id="IPR027304">
    <property type="entry name" value="Trigger_fact/SurA_dom_sf"/>
</dbReference>
<evidence type="ECO:0000256" key="6">
    <source>
        <dbReference type="SAM" id="MobiDB-lite"/>
    </source>
</evidence>
<keyword evidence="3 7" id="KW-0732">Signal</keyword>
<evidence type="ECO:0000313" key="8">
    <source>
        <dbReference type="EMBL" id="KON89382.1"/>
    </source>
</evidence>
<dbReference type="GO" id="GO:0003755">
    <property type="term" value="F:peptidyl-prolyl cis-trans isomerase activity"/>
    <property type="evidence" value="ECO:0007669"/>
    <property type="project" value="UniProtKB-KW"/>
</dbReference>
<dbReference type="EMBL" id="LGUF01000007">
    <property type="protein sequence ID" value="KON89382.1"/>
    <property type="molecule type" value="Genomic_DNA"/>
</dbReference>
<proteinExistence type="predicted"/>
<dbReference type="Proteomes" id="UP000037109">
    <property type="component" value="Unassembled WGS sequence"/>
</dbReference>
<feature type="signal peptide" evidence="7">
    <location>
        <begin position="1"/>
        <end position="18"/>
    </location>
</feature>
<comment type="catalytic activity">
    <reaction evidence="1">
        <text>[protein]-peptidylproline (omega=180) = [protein]-peptidylproline (omega=0)</text>
        <dbReference type="Rhea" id="RHEA:16237"/>
        <dbReference type="Rhea" id="RHEA-COMP:10747"/>
        <dbReference type="Rhea" id="RHEA-COMP:10748"/>
        <dbReference type="ChEBI" id="CHEBI:83833"/>
        <dbReference type="ChEBI" id="CHEBI:83834"/>
        <dbReference type="EC" id="5.2.1.8"/>
    </reaction>
</comment>
<feature type="region of interest" description="Disordered" evidence="6">
    <location>
        <begin position="23"/>
        <end position="64"/>
    </location>
</feature>
<dbReference type="STRING" id="1459.AF332_22930"/>
<evidence type="ECO:0000256" key="1">
    <source>
        <dbReference type="ARBA" id="ARBA00000971"/>
    </source>
</evidence>
<dbReference type="PANTHER" id="PTHR47245:SF1">
    <property type="entry name" value="FOLDASE PROTEIN PRSA"/>
    <property type="match status" value="1"/>
</dbReference>
<sequence length="257" mass="29369">MKKLMYPFLLVLISAVLAACGADDESKSADKKDETKTAETDQQDQKDQKKKMEEMQKKMDKQKLDEEKTVAIVNDQEILGREYNSVLTSSQMMYQQMGQDPTTKEAAEKIKEQTLDSLVGQTLLLQEADKKGYKASDEEVKKQLEETKGQFKDDKEFETAMKQAGLNPDSLEKEIANNIKYTKYINGEVKPDEVTDAEIQKFYDEYASQGGAEGQEPPKLEEVKPQIKQQLEQQKQQELLVKHVEELKKSAKIDFKV</sequence>
<evidence type="ECO:0000256" key="7">
    <source>
        <dbReference type="SAM" id="SignalP"/>
    </source>
</evidence>
<dbReference type="AlphaFoldDB" id="A0A0M0GIS5"/>
<organism evidence="8 9">
    <name type="scientific">Sporosarcina globispora</name>
    <name type="common">Bacillus globisporus</name>
    <dbReference type="NCBI Taxonomy" id="1459"/>
    <lineage>
        <taxon>Bacteria</taxon>
        <taxon>Bacillati</taxon>
        <taxon>Bacillota</taxon>
        <taxon>Bacilli</taxon>
        <taxon>Bacillales</taxon>
        <taxon>Caryophanaceae</taxon>
        <taxon>Sporosarcina</taxon>
    </lineage>
</organism>
<evidence type="ECO:0000313" key="9">
    <source>
        <dbReference type="Proteomes" id="UP000037109"/>
    </source>
</evidence>
<dbReference type="Gene3D" id="1.10.4030.10">
    <property type="entry name" value="Porin chaperone SurA, peptide-binding domain"/>
    <property type="match status" value="1"/>
</dbReference>
<dbReference type="PANTHER" id="PTHR47245">
    <property type="entry name" value="PEPTIDYLPROLYL ISOMERASE"/>
    <property type="match status" value="1"/>
</dbReference>
<name>A0A0M0GIS5_SPOGL</name>
<dbReference type="PROSITE" id="PS51257">
    <property type="entry name" value="PROKAR_LIPOPROTEIN"/>
    <property type="match status" value="1"/>
</dbReference>
<reference evidence="9" key="1">
    <citation type="submission" date="2015-07" db="EMBL/GenBank/DDBJ databases">
        <title>Fjat-10036 dsm4.</title>
        <authorList>
            <person name="Liu B."/>
            <person name="Wang J."/>
            <person name="Zhu Y."/>
            <person name="Liu G."/>
            <person name="Chen Q."/>
            <person name="Chen Z."/>
            <person name="Lan J."/>
            <person name="Che J."/>
            <person name="Ge C."/>
            <person name="Shi H."/>
            <person name="Pan Z."/>
            <person name="Liu X."/>
        </authorList>
    </citation>
    <scope>NUCLEOTIDE SEQUENCE [LARGE SCALE GENOMIC DNA]</scope>
    <source>
        <strain evidence="9">DSM 4</strain>
    </source>
</reference>
<dbReference type="EC" id="5.2.1.8" evidence="2"/>
<dbReference type="SUPFAM" id="SSF109998">
    <property type="entry name" value="Triger factor/SurA peptide-binding domain-like"/>
    <property type="match status" value="1"/>
</dbReference>
<dbReference type="InterPro" id="IPR050245">
    <property type="entry name" value="PrsA_foldase"/>
</dbReference>
<gene>
    <name evidence="8" type="ORF">AF332_22930</name>
</gene>
<evidence type="ECO:0000256" key="5">
    <source>
        <dbReference type="ARBA" id="ARBA00023235"/>
    </source>
</evidence>
<dbReference type="PATRIC" id="fig|1459.3.peg.5058"/>
<protein>
    <recommendedName>
        <fullName evidence="2">peptidylprolyl isomerase</fullName>
        <ecNumber evidence="2">5.2.1.8</ecNumber>
    </recommendedName>
</protein>
<dbReference type="Pfam" id="PF13624">
    <property type="entry name" value="SurA_N_3"/>
    <property type="match status" value="1"/>
</dbReference>
<comment type="caution">
    <text evidence="8">The sequence shown here is derived from an EMBL/GenBank/DDBJ whole genome shotgun (WGS) entry which is preliminary data.</text>
</comment>
<keyword evidence="4" id="KW-0697">Rotamase</keyword>
<evidence type="ECO:0000256" key="2">
    <source>
        <dbReference type="ARBA" id="ARBA00013194"/>
    </source>
</evidence>
<evidence type="ECO:0000256" key="4">
    <source>
        <dbReference type="ARBA" id="ARBA00023110"/>
    </source>
</evidence>
<keyword evidence="5 8" id="KW-0413">Isomerase</keyword>
<feature type="compositionally biased region" description="Basic and acidic residues" evidence="6">
    <location>
        <begin position="24"/>
        <end position="64"/>
    </location>
</feature>
<accession>A0A0M0GIS5</accession>
<dbReference type="RefSeq" id="WP_053436750.1">
    <property type="nucleotide sequence ID" value="NZ_LGUF01000007.1"/>
</dbReference>